<dbReference type="EMBL" id="JANCMU010000001">
    <property type="protein sequence ID" value="MDG4945347.1"/>
    <property type="molecule type" value="Genomic_DNA"/>
</dbReference>
<keyword evidence="1" id="KW-1133">Transmembrane helix</keyword>
<protein>
    <submittedName>
        <fullName evidence="2">Uncharacterized protein</fullName>
    </submittedName>
</protein>
<dbReference type="Proteomes" id="UP001152599">
    <property type="component" value="Unassembled WGS sequence"/>
</dbReference>
<proteinExistence type="predicted"/>
<reference evidence="2" key="1">
    <citation type="submission" date="2022-07" db="EMBL/GenBank/DDBJ databases">
        <title>Description and genome-wide analysis of Profundicola chukchiensis gen. nov., sp. nov., marine bacteria isolated from bottom sediments of the Chukchi Sea.</title>
        <authorList>
            <person name="Romanenko L."/>
            <person name="Otstavnykh N."/>
            <person name="Kurilenko V."/>
            <person name="Eremeev V."/>
            <person name="Velansky P."/>
            <person name="Mikhailov V."/>
            <person name="Isaeva M."/>
        </authorList>
    </citation>
    <scope>NUCLEOTIDE SEQUENCE</scope>
    <source>
        <strain evidence="2">KMM 9713</strain>
    </source>
</reference>
<organism evidence="2 3">
    <name type="scientific">Profundicola chukchiensis</name>
    <dbReference type="NCBI Taxonomy" id="2961959"/>
    <lineage>
        <taxon>Bacteria</taxon>
        <taxon>Pseudomonadati</taxon>
        <taxon>Bacteroidota</taxon>
        <taxon>Flavobacteriia</taxon>
        <taxon>Flavobacteriales</taxon>
        <taxon>Weeksellaceae</taxon>
        <taxon>Profundicola</taxon>
    </lineage>
</organism>
<comment type="caution">
    <text evidence="2">The sequence shown here is derived from an EMBL/GenBank/DDBJ whole genome shotgun (WGS) entry which is preliminary data.</text>
</comment>
<name>A0A9X4MYR9_9FLAO</name>
<evidence type="ECO:0000313" key="2">
    <source>
        <dbReference type="EMBL" id="MDG4945347.1"/>
    </source>
</evidence>
<evidence type="ECO:0000256" key="1">
    <source>
        <dbReference type="SAM" id="Phobius"/>
    </source>
</evidence>
<dbReference type="RefSeq" id="WP_304416801.1">
    <property type="nucleotide sequence ID" value="NZ_JANAIE010000003.1"/>
</dbReference>
<accession>A0A9X4MYR9</accession>
<feature type="transmembrane region" description="Helical" evidence="1">
    <location>
        <begin position="64"/>
        <end position="81"/>
    </location>
</feature>
<keyword evidence="1" id="KW-0812">Transmembrane</keyword>
<gene>
    <name evidence="2" type="ORF">NMK71_02885</name>
</gene>
<feature type="transmembrane region" description="Helical" evidence="1">
    <location>
        <begin position="12"/>
        <end position="34"/>
    </location>
</feature>
<evidence type="ECO:0000313" key="3">
    <source>
        <dbReference type="Proteomes" id="UP001152599"/>
    </source>
</evidence>
<sequence length="91" mass="10452">MSRSRQHILLKALAYTVISILAINVLILLVNLLIHPPGESFSLSFNNGQFTLNEKALGYNLLDVRYWLAFSVLGMIFFFYFRGKGLDQQRD</sequence>
<keyword evidence="1" id="KW-0472">Membrane</keyword>
<keyword evidence="3" id="KW-1185">Reference proteome</keyword>
<dbReference type="AlphaFoldDB" id="A0A9X4MYR9"/>